<organism evidence="1 2">
    <name type="scientific">Umezawaea endophytica</name>
    <dbReference type="NCBI Taxonomy" id="1654476"/>
    <lineage>
        <taxon>Bacteria</taxon>
        <taxon>Bacillati</taxon>
        <taxon>Actinomycetota</taxon>
        <taxon>Actinomycetes</taxon>
        <taxon>Pseudonocardiales</taxon>
        <taxon>Pseudonocardiaceae</taxon>
        <taxon>Umezawaea</taxon>
    </lineage>
</organism>
<accession>A0A9X2VVC2</accession>
<proteinExistence type="predicted"/>
<protein>
    <submittedName>
        <fullName evidence="1">Uncharacterized protein</fullName>
    </submittedName>
</protein>
<name>A0A9X2VVC2_9PSEU</name>
<reference evidence="1" key="1">
    <citation type="submission" date="2022-08" db="EMBL/GenBank/DDBJ databases">
        <authorList>
            <person name="Tistechok S."/>
            <person name="Samborskyy M."/>
            <person name="Roman I."/>
        </authorList>
    </citation>
    <scope>NUCLEOTIDE SEQUENCE</scope>
    <source>
        <strain evidence="1">DSM 103496</strain>
    </source>
</reference>
<dbReference type="PANTHER" id="PTHR32011:SF6">
    <property type="entry name" value="KNR4_SMI1-LIKE DOMAIN-CONTAINING PROTEIN"/>
    <property type="match status" value="1"/>
</dbReference>
<keyword evidence="2" id="KW-1185">Reference proteome</keyword>
<comment type="caution">
    <text evidence="1">The sequence shown here is derived from an EMBL/GenBank/DDBJ whole genome shotgun (WGS) entry which is preliminary data.</text>
</comment>
<sequence>MQRGGDVGLGVVAARRLAELGCCVIAPGLTDAEFARIEGEHGFEFADDHRAFLAAGLPVNSPLEPEPGVSYAWEKPWPEWRDGRPDELREQLDWPVEGVLRAVESSGHWNAAWGARPDMPEAAVAAARRLLAEAPRLVPIYAHRFLPAGRGTFGHPVLSVWGTDIICYGADLVDYVDQEFEEPRPEHPDDWSPQSTVPFWRDYL</sequence>
<dbReference type="AlphaFoldDB" id="A0A9X2VVC2"/>
<dbReference type="EMBL" id="JANYMP010000031">
    <property type="protein sequence ID" value="MCS7483326.1"/>
    <property type="molecule type" value="Genomic_DNA"/>
</dbReference>
<dbReference type="RefSeq" id="WP_259628786.1">
    <property type="nucleotide sequence ID" value="NZ_JANYMP010000031.1"/>
</dbReference>
<gene>
    <name evidence="1" type="ORF">NZH93_41325</name>
</gene>
<dbReference type="PANTHER" id="PTHR32011">
    <property type="entry name" value="OS08G0472400 PROTEIN"/>
    <property type="match status" value="1"/>
</dbReference>
<dbReference type="Proteomes" id="UP001141259">
    <property type="component" value="Unassembled WGS sequence"/>
</dbReference>
<evidence type="ECO:0000313" key="2">
    <source>
        <dbReference type="Proteomes" id="UP001141259"/>
    </source>
</evidence>
<evidence type="ECO:0000313" key="1">
    <source>
        <dbReference type="EMBL" id="MCS7483326.1"/>
    </source>
</evidence>